<comment type="caution">
    <text evidence="2">The sequence shown here is derived from an EMBL/GenBank/DDBJ whole genome shotgun (WGS) entry which is preliminary data.</text>
</comment>
<dbReference type="Proteomes" id="UP000078397">
    <property type="component" value="Unassembled WGS sequence"/>
</dbReference>
<name>A0A219AQT4_METCM</name>
<proteinExistence type="predicted"/>
<dbReference type="GeneID" id="33936632"/>
<evidence type="ECO:0000256" key="1">
    <source>
        <dbReference type="SAM" id="Phobius"/>
    </source>
</evidence>
<evidence type="ECO:0000313" key="3">
    <source>
        <dbReference type="Proteomes" id="UP000078397"/>
    </source>
</evidence>
<gene>
    <name evidence="2" type="ORF">VFPPC_17703</name>
</gene>
<sequence length="111" mass="12129">MPSSVDKTRGLSWSAEVRRMSTSTGHWSPVPRLNTSAVRCFDSVSGLLGEVMRWCSHRIEVDDMPYTDNRNQIPMKGDAVIWATATGAISMVVVVVVVVSSAISYGCRRPG</sequence>
<dbReference type="EMBL" id="LSBJ02000003">
    <property type="protein sequence ID" value="OWT43121.1"/>
    <property type="molecule type" value="Genomic_DNA"/>
</dbReference>
<accession>A0A219AQT4</accession>
<dbReference type="KEGG" id="pchm:VFPPC_17703"/>
<dbReference type="RefSeq" id="XP_022285570.1">
    <property type="nucleotide sequence ID" value="XM_022429392.1"/>
</dbReference>
<keyword evidence="1" id="KW-0472">Membrane</keyword>
<reference evidence="2 3" key="1">
    <citation type="journal article" date="2016" name="PLoS Pathog.">
        <title>Biosynthesis of antibiotic leucinostatins in bio-control fungus Purpureocillium lilacinum and their inhibition on phytophthora revealed by genome mining.</title>
        <authorList>
            <person name="Wang G."/>
            <person name="Liu Z."/>
            <person name="Lin R."/>
            <person name="Li E."/>
            <person name="Mao Z."/>
            <person name="Ling J."/>
            <person name="Yang Y."/>
            <person name="Yin W.B."/>
            <person name="Xie B."/>
        </authorList>
    </citation>
    <scope>NUCLEOTIDE SEQUENCE [LARGE SCALE GENOMIC DNA]</scope>
    <source>
        <strain evidence="2">170</strain>
    </source>
</reference>
<dbReference type="AlphaFoldDB" id="A0A219AQT4"/>
<evidence type="ECO:0000313" key="2">
    <source>
        <dbReference type="EMBL" id="OWT43121.1"/>
    </source>
</evidence>
<protein>
    <submittedName>
        <fullName evidence="2">Uncharacterized protein</fullName>
    </submittedName>
</protein>
<organism evidence="2 3">
    <name type="scientific">Pochonia chlamydosporia 170</name>
    <dbReference type="NCBI Taxonomy" id="1380566"/>
    <lineage>
        <taxon>Eukaryota</taxon>
        <taxon>Fungi</taxon>
        <taxon>Dikarya</taxon>
        <taxon>Ascomycota</taxon>
        <taxon>Pezizomycotina</taxon>
        <taxon>Sordariomycetes</taxon>
        <taxon>Hypocreomycetidae</taxon>
        <taxon>Hypocreales</taxon>
        <taxon>Clavicipitaceae</taxon>
        <taxon>Pochonia</taxon>
    </lineage>
</organism>
<keyword evidence="3" id="KW-1185">Reference proteome</keyword>
<keyword evidence="1" id="KW-1133">Transmembrane helix</keyword>
<feature type="transmembrane region" description="Helical" evidence="1">
    <location>
        <begin position="79"/>
        <end position="105"/>
    </location>
</feature>
<keyword evidence="1" id="KW-0812">Transmembrane</keyword>